<dbReference type="InterPro" id="IPR029058">
    <property type="entry name" value="AB_hydrolase_fold"/>
</dbReference>
<evidence type="ECO:0000256" key="2">
    <source>
        <dbReference type="ARBA" id="ARBA00012423"/>
    </source>
</evidence>
<dbReference type="AlphaFoldDB" id="A0A0W0FQ38"/>
<evidence type="ECO:0000259" key="10">
    <source>
        <dbReference type="Pfam" id="PF02230"/>
    </source>
</evidence>
<evidence type="ECO:0000313" key="12">
    <source>
        <dbReference type="Proteomes" id="UP000054988"/>
    </source>
</evidence>
<feature type="domain" description="Phospholipase/carboxylesterase/thioesterase" evidence="10">
    <location>
        <begin position="13"/>
        <end position="219"/>
    </location>
</feature>
<evidence type="ECO:0000256" key="3">
    <source>
        <dbReference type="ARBA" id="ARBA00014923"/>
    </source>
</evidence>
<evidence type="ECO:0000256" key="4">
    <source>
        <dbReference type="ARBA" id="ARBA00022487"/>
    </source>
</evidence>
<dbReference type="InterPro" id="IPR050565">
    <property type="entry name" value="LYPA1-2/EST-like"/>
</dbReference>
<dbReference type="GO" id="GO:0005737">
    <property type="term" value="C:cytoplasm"/>
    <property type="evidence" value="ECO:0007669"/>
    <property type="project" value="TreeGrafter"/>
</dbReference>
<comment type="caution">
    <text evidence="11">The sequence shown here is derived from an EMBL/GenBank/DDBJ whole genome shotgun (WGS) entry which is preliminary data.</text>
</comment>
<dbReference type="GO" id="GO:0006631">
    <property type="term" value="P:fatty acid metabolic process"/>
    <property type="evidence" value="ECO:0007669"/>
    <property type="project" value="UniProtKB-KW"/>
</dbReference>
<name>A0A0W0FQ38_MONRR</name>
<comment type="function">
    <text evidence="7">Hydrolyzes fatty acids from S-acylated cysteine residues in proteins with a strong preference for palmitoylated G-alpha proteins over other acyl substrates. Mediates the deacylation of G-alpha proteins such as GPA1 in vivo, but has weak or no activity toward palmitoylated Ras proteins. Has weak lysophospholipase activity in vitro; however such activity may not exist in vivo.</text>
</comment>
<dbReference type="GO" id="GO:0052689">
    <property type="term" value="F:carboxylic ester hydrolase activity"/>
    <property type="evidence" value="ECO:0007669"/>
    <property type="project" value="UniProtKB-KW"/>
</dbReference>
<accession>A0A0W0FQ38</accession>
<dbReference type="InterPro" id="IPR003140">
    <property type="entry name" value="PLipase/COase/thioEstase"/>
</dbReference>
<evidence type="ECO:0000256" key="1">
    <source>
        <dbReference type="ARBA" id="ARBA00006499"/>
    </source>
</evidence>
<evidence type="ECO:0000313" key="11">
    <source>
        <dbReference type="EMBL" id="KTB38341.1"/>
    </source>
</evidence>
<protein>
    <recommendedName>
        <fullName evidence="3">Acyl-protein thioesterase 1</fullName>
        <ecNumber evidence="2">3.1.2.22</ecNumber>
    </recommendedName>
    <alternativeName>
        <fullName evidence="8">Palmitoyl-protein hydrolase</fullName>
    </alternativeName>
</protein>
<evidence type="ECO:0000256" key="6">
    <source>
        <dbReference type="ARBA" id="ARBA00022832"/>
    </source>
</evidence>
<gene>
    <name evidence="11" type="ORF">WG66_9038</name>
</gene>
<dbReference type="SUPFAM" id="SSF53474">
    <property type="entry name" value="alpha/beta-Hydrolases"/>
    <property type="match status" value="1"/>
</dbReference>
<dbReference type="eggNOG" id="KOG2112">
    <property type="taxonomic scope" value="Eukaryota"/>
</dbReference>
<evidence type="ECO:0000256" key="5">
    <source>
        <dbReference type="ARBA" id="ARBA00022801"/>
    </source>
</evidence>
<evidence type="ECO:0000256" key="8">
    <source>
        <dbReference type="ARBA" id="ARBA00031195"/>
    </source>
</evidence>
<keyword evidence="4" id="KW-0719">Serine esterase</keyword>
<dbReference type="Proteomes" id="UP000054988">
    <property type="component" value="Unassembled WGS sequence"/>
</dbReference>
<evidence type="ECO:0000256" key="9">
    <source>
        <dbReference type="ARBA" id="ARBA00047337"/>
    </source>
</evidence>
<dbReference type="Pfam" id="PF02230">
    <property type="entry name" value="Abhydrolase_2"/>
    <property type="match status" value="1"/>
</dbReference>
<sequence length="222" mass="23757">MAAIAAALESITVPAIKKHTATVIFVHGLGDTGHGWKPVADMFQSDPSLAHIKWVLPHSPQRPVTANMGMIMPSWFDIESFGFKTSEDEHGMMESVRSLTQLIDAETKSGLSANRIVLGGFSQGAAMSLLTGLTSEKRLAGVVALSGWLPLEEKFKASLSSHATLDLANESVDALKSFGFSVHSGVQDVTGLSFNTYHGVAHSTNIQELSDLKTWISKVLPA</sequence>
<organism evidence="11 12">
    <name type="scientific">Moniliophthora roreri</name>
    <name type="common">Frosty pod rot fungus</name>
    <name type="synonym">Monilia roreri</name>
    <dbReference type="NCBI Taxonomy" id="221103"/>
    <lineage>
        <taxon>Eukaryota</taxon>
        <taxon>Fungi</taxon>
        <taxon>Dikarya</taxon>
        <taxon>Basidiomycota</taxon>
        <taxon>Agaricomycotina</taxon>
        <taxon>Agaricomycetes</taxon>
        <taxon>Agaricomycetidae</taxon>
        <taxon>Agaricales</taxon>
        <taxon>Marasmiineae</taxon>
        <taxon>Marasmiaceae</taxon>
        <taxon>Moniliophthora</taxon>
    </lineage>
</organism>
<dbReference type="GO" id="GO:0008474">
    <property type="term" value="F:palmitoyl-(protein) hydrolase activity"/>
    <property type="evidence" value="ECO:0007669"/>
    <property type="project" value="UniProtKB-EC"/>
</dbReference>
<comment type="catalytic activity">
    <reaction evidence="9">
        <text>S-hexadecanoyl-L-cysteinyl-[protein] + H2O = L-cysteinyl-[protein] + hexadecanoate + H(+)</text>
        <dbReference type="Rhea" id="RHEA:19233"/>
        <dbReference type="Rhea" id="RHEA-COMP:10131"/>
        <dbReference type="Rhea" id="RHEA-COMP:11032"/>
        <dbReference type="ChEBI" id="CHEBI:7896"/>
        <dbReference type="ChEBI" id="CHEBI:15377"/>
        <dbReference type="ChEBI" id="CHEBI:15378"/>
        <dbReference type="ChEBI" id="CHEBI:29950"/>
        <dbReference type="ChEBI" id="CHEBI:74151"/>
        <dbReference type="EC" id="3.1.2.22"/>
    </reaction>
</comment>
<dbReference type="Gene3D" id="3.40.50.1820">
    <property type="entry name" value="alpha/beta hydrolase"/>
    <property type="match status" value="1"/>
</dbReference>
<keyword evidence="5" id="KW-0378">Hydrolase</keyword>
<evidence type="ECO:0000256" key="7">
    <source>
        <dbReference type="ARBA" id="ARBA00029392"/>
    </source>
</evidence>
<dbReference type="PANTHER" id="PTHR10655">
    <property type="entry name" value="LYSOPHOSPHOLIPASE-RELATED"/>
    <property type="match status" value="1"/>
</dbReference>
<dbReference type="EMBL" id="LATX01001768">
    <property type="protein sequence ID" value="KTB38341.1"/>
    <property type="molecule type" value="Genomic_DNA"/>
</dbReference>
<keyword evidence="6" id="KW-0443">Lipid metabolism</keyword>
<dbReference type="PANTHER" id="PTHR10655:SF17">
    <property type="entry name" value="LYSOPHOSPHOLIPASE-LIKE PROTEIN 1"/>
    <property type="match status" value="1"/>
</dbReference>
<proteinExistence type="inferred from homology"/>
<keyword evidence="6" id="KW-0276">Fatty acid metabolism</keyword>
<reference evidence="11 12" key="1">
    <citation type="submission" date="2015-12" db="EMBL/GenBank/DDBJ databases">
        <title>Draft genome sequence of Moniliophthora roreri, the causal agent of frosty pod rot of cacao.</title>
        <authorList>
            <person name="Aime M.C."/>
            <person name="Diaz-Valderrama J.R."/>
            <person name="Kijpornyongpan T."/>
            <person name="Phillips-Mora W."/>
        </authorList>
    </citation>
    <scope>NUCLEOTIDE SEQUENCE [LARGE SCALE GENOMIC DNA]</scope>
    <source>
        <strain evidence="11 12">MCA 2952</strain>
    </source>
</reference>
<dbReference type="EC" id="3.1.2.22" evidence="2"/>
<comment type="similarity">
    <text evidence="1">Belongs to the AB hydrolase superfamily. AB hydrolase 2 family.</text>
</comment>